<comment type="subcellular location">
    <subcellularLocation>
        <location evidence="6">Cytoplasm</location>
    </subcellularLocation>
</comment>
<evidence type="ECO:0000313" key="7">
    <source>
        <dbReference type="EMBL" id="MCB5199214.1"/>
    </source>
</evidence>
<dbReference type="RefSeq" id="WP_226748010.1">
    <property type="nucleotide sequence ID" value="NZ_JAJATZ010000003.1"/>
</dbReference>
<accession>A0ABS8BUF5</accession>
<dbReference type="PANTHER" id="PTHR31760">
    <property type="entry name" value="S-ADENOSYL-L-METHIONINE-DEPENDENT METHYLTRANSFERASES SUPERFAMILY PROTEIN"/>
    <property type="match status" value="1"/>
</dbReference>
<comment type="caution">
    <text evidence="7">The sequence shown here is derived from an EMBL/GenBank/DDBJ whole genome shotgun (WGS) entry which is preliminary data.</text>
</comment>
<evidence type="ECO:0000256" key="3">
    <source>
        <dbReference type="ARBA" id="ARBA00022603"/>
    </source>
</evidence>
<keyword evidence="5 6" id="KW-0949">S-adenosyl-L-methionine</keyword>
<evidence type="ECO:0000256" key="6">
    <source>
        <dbReference type="HAMAP-Rule" id="MF_00074"/>
    </source>
</evidence>
<keyword evidence="8" id="KW-1185">Reference proteome</keyword>
<dbReference type="NCBIfam" id="TIGR00138">
    <property type="entry name" value="rsmG_gidB"/>
    <property type="match status" value="1"/>
</dbReference>
<keyword evidence="1 6" id="KW-0963">Cytoplasm</keyword>
<evidence type="ECO:0000256" key="5">
    <source>
        <dbReference type="ARBA" id="ARBA00022691"/>
    </source>
</evidence>
<dbReference type="InterPro" id="IPR003682">
    <property type="entry name" value="rRNA_ssu_MeTfrase_G"/>
</dbReference>
<dbReference type="Proteomes" id="UP001138961">
    <property type="component" value="Unassembled WGS sequence"/>
</dbReference>
<dbReference type="EC" id="2.1.1.170" evidence="6"/>
<evidence type="ECO:0000256" key="2">
    <source>
        <dbReference type="ARBA" id="ARBA00022552"/>
    </source>
</evidence>
<organism evidence="7 8">
    <name type="scientific">Loktanella gaetbuli</name>
    <dbReference type="NCBI Taxonomy" id="2881335"/>
    <lineage>
        <taxon>Bacteria</taxon>
        <taxon>Pseudomonadati</taxon>
        <taxon>Pseudomonadota</taxon>
        <taxon>Alphaproteobacteria</taxon>
        <taxon>Rhodobacterales</taxon>
        <taxon>Roseobacteraceae</taxon>
        <taxon>Loktanella</taxon>
    </lineage>
</organism>
<comment type="catalytic activity">
    <reaction evidence="6">
        <text>guanosine(527) in 16S rRNA + S-adenosyl-L-methionine = N(7)-methylguanosine(527) in 16S rRNA + S-adenosyl-L-homocysteine</text>
        <dbReference type="Rhea" id="RHEA:42732"/>
        <dbReference type="Rhea" id="RHEA-COMP:10209"/>
        <dbReference type="Rhea" id="RHEA-COMP:10210"/>
        <dbReference type="ChEBI" id="CHEBI:57856"/>
        <dbReference type="ChEBI" id="CHEBI:59789"/>
        <dbReference type="ChEBI" id="CHEBI:74269"/>
        <dbReference type="ChEBI" id="CHEBI:74480"/>
        <dbReference type="EC" id="2.1.1.170"/>
    </reaction>
</comment>
<feature type="binding site" evidence="6">
    <location>
        <position position="76"/>
    </location>
    <ligand>
        <name>S-adenosyl-L-methionine</name>
        <dbReference type="ChEBI" id="CHEBI:59789"/>
    </ligand>
</feature>
<dbReference type="GO" id="GO:0032259">
    <property type="term" value="P:methylation"/>
    <property type="evidence" value="ECO:0007669"/>
    <property type="project" value="UniProtKB-KW"/>
</dbReference>
<dbReference type="PIRSF" id="PIRSF003078">
    <property type="entry name" value="GidB"/>
    <property type="match status" value="1"/>
</dbReference>
<name>A0ABS8BUF5_9RHOB</name>
<evidence type="ECO:0000256" key="1">
    <source>
        <dbReference type="ARBA" id="ARBA00022490"/>
    </source>
</evidence>
<dbReference type="InterPro" id="IPR029063">
    <property type="entry name" value="SAM-dependent_MTases_sf"/>
</dbReference>
<keyword evidence="2 6" id="KW-0698">rRNA processing</keyword>
<dbReference type="Gene3D" id="3.40.50.150">
    <property type="entry name" value="Vaccinia Virus protein VP39"/>
    <property type="match status" value="1"/>
</dbReference>
<keyword evidence="3 6" id="KW-0489">Methyltransferase</keyword>
<dbReference type="PANTHER" id="PTHR31760:SF0">
    <property type="entry name" value="S-ADENOSYL-L-METHIONINE-DEPENDENT METHYLTRANSFERASES SUPERFAMILY PROTEIN"/>
    <property type="match status" value="1"/>
</dbReference>
<evidence type="ECO:0000256" key="4">
    <source>
        <dbReference type="ARBA" id="ARBA00022679"/>
    </source>
</evidence>
<comment type="similarity">
    <text evidence="6">Belongs to the methyltransferase superfamily. RNA methyltransferase RsmG family.</text>
</comment>
<keyword evidence="4 6" id="KW-0808">Transferase</keyword>
<dbReference type="SUPFAM" id="SSF53335">
    <property type="entry name" value="S-adenosyl-L-methionine-dependent methyltransferases"/>
    <property type="match status" value="1"/>
</dbReference>
<feature type="binding site" evidence="6">
    <location>
        <position position="71"/>
    </location>
    <ligand>
        <name>S-adenosyl-L-methionine</name>
        <dbReference type="ChEBI" id="CHEBI:59789"/>
    </ligand>
</feature>
<dbReference type="EMBL" id="JAJATZ010000003">
    <property type="protein sequence ID" value="MCB5199214.1"/>
    <property type="molecule type" value="Genomic_DNA"/>
</dbReference>
<dbReference type="HAMAP" id="MF_00074">
    <property type="entry name" value="16SrRNA_methyltr_G"/>
    <property type="match status" value="1"/>
</dbReference>
<gene>
    <name evidence="6 7" type="primary">rsmG</name>
    <name evidence="7" type="ORF">LGQ03_08170</name>
</gene>
<feature type="binding site" evidence="6">
    <location>
        <position position="139"/>
    </location>
    <ligand>
        <name>S-adenosyl-L-methionine</name>
        <dbReference type="ChEBI" id="CHEBI:59789"/>
    </ligand>
</feature>
<sequence>MSVERRALSSDVSRETLLTLEQFSALLLKWNAKINLVARSQVSDIWTRHVQDSLQLLPHIPEHCDTLTDIGSGGGFPGVVIAIAAKTQRPEMRVQLIESDQRKAAFLRTAARTFDLNVDVFAERITDTTAVRAQCVTARALAPLTDLLGFAAQLLEPSGVAIFPKGQSAPVEVATARESWQFSCDATVSQTDPDAQILVIKDISRA</sequence>
<protein>
    <recommendedName>
        <fullName evidence="6">Ribosomal RNA small subunit methyltransferase G</fullName>
        <ecNumber evidence="6">2.1.1.170</ecNumber>
    </recommendedName>
    <alternativeName>
        <fullName evidence="6">16S rRNA 7-methylguanosine methyltransferase</fullName>
        <shortName evidence="6">16S rRNA m7G methyltransferase</shortName>
    </alternativeName>
</protein>
<comment type="function">
    <text evidence="6">Specifically methylates the N7 position of guanine in position 527 of 16S rRNA.</text>
</comment>
<dbReference type="GO" id="GO:0008168">
    <property type="term" value="F:methyltransferase activity"/>
    <property type="evidence" value="ECO:0007669"/>
    <property type="project" value="UniProtKB-KW"/>
</dbReference>
<evidence type="ECO:0000313" key="8">
    <source>
        <dbReference type="Proteomes" id="UP001138961"/>
    </source>
</evidence>
<dbReference type="Pfam" id="PF02527">
    <property type="entry name" value="GidB"/>
    <property type="match status" value="1"/>
</dbReference>
<reference evidence="7" key="1">
    <citation type="submission" date="2021-10" db="EMBL/GenBank/DDBJ databases">
        <title>Loktanella gaetbuli sp. nov., isolated from a tidal flat.</title>
        <authorList>
            <person name="Park S."/>
            <person name="Yoon J.-H."/>
        </authorList>
    </citation>
    <scope>NUCLEOTIDE SEQUENCE</scope>
    <source>
        <strain evidence="7">TSTF-M6</strain>
    </source>
</reference>
<proteinExistence type="inferred from homology"/>
<comment type="caution">
    <text evidence="6">Lacks conserved residue(s) required for the propagation of feature annotation.</text>
</comment>